<dbReference type="EC" id="1.-.-.-" evidence="9"/>
<dbReference type="Pfam" id="PF02770">
    <property type="entry name" value="Acyl-CoA_dh_M"/>
    <property type="match status" value="1"/>
</dbReference>
<dbReference type="SUPFAM" id="SSF56645">
    <property type="entry name" value="Acyl-CoA dehydrogenase NM domain-like"/>
    <property type="match status" value="1"/>
</dbReference>
<dbReference type="InterPro" id="IPR036250">
    <property type="entry name" value="AcylCo_DH-like_C"/>
</dbReference>
<evidence type="ECO:0000256" key="6">
    <source>
        <dbReference type="SAM" id="MobiDB-lite"/>
    </source>
</evidence>
<dbReference type="Pfam" id="PF00441">
    <property type="entry name" value="Acyl-CoA_dh_1"/>
    <property type="match status" value="1"/>
</dbReference>
<dbReference type="GO" id="GO:0016491">
    <property type="term" value="F:oxidoreductase activity"/>
    <property type="evidence" value="ECO:0007669"/>
    <property type="project" value="UniProtKB-KW"/>
</dbReference>
<dbReference type="Gene3D" id="1.10.540.10">
    <property type="entry name" value="Acyl-CoA dehydrogenase/oxidase, N-terminal domain"/>
    <property type="match status" value="1"/>
</dbReference>
<dbReference type="PANTHER" id="PTHR43884:SF12">
    <property type="entry name" value="ISOVALERYL-COA DEHYDROGENASE, MITOCHONDRIAL-RELATED"/>
    <property type="match status" value="1"/>
</dbReference>
<dbReference type="InterPro" id="IPR009100">
    <property type="entry name" value="AcylCoA_DH/oxidase_NM_dom_sf"/>
</dbReference>
<evidence type="ECO:0000256" key="3">
    <source>
        <dbReference type="ARBA" id="ARBA00022630"/>
    </source>
</evidence>
<name>A0ABW6G9T0_9PSEU</name>
<keyword evidence="3 5" id="KW-0285">Flavoprotein</keyword>
<evidence type="ECO:0000259" key="7">
    <source>
        <dbReference type="Pfam" id="PF00441"/>
    </source>
</evidence>
<keyword evidence="5 9" id="KW-0560">Oxidoreductase</keyword>
<evidence type="ECO:0000256" key="4">
    <source>
        <dbReference type="ARBA" id="ARBA00022827"/>
    </source>
</evidence>
<dbReference type="InterPro" id="IPR006091">
    <property type="entry name" value="Acyl-CoA_Oxase/DH_mid-dom"/>
</dbReference>
<dbReference type="EMBL" id="JBHXCV010000016">
    <property type="protein sequence ID" value="MFD6795962.1"/>
    <property type="molecule type" value="Genomic_DNA"/>
</dbReference>
<gene>
    <name evidence="9" type="ORF">ACFWGY_21760</name>
</gene>
<evidence type="ECO:0000313" key="9">
    <source>
        <dbReference type="EMBL" id="MFD6795962.1"/>
    </source>
</evidence>
<comment type="cofactor">
    <cofactor evidence="1 5">
        <name>FAD</name>
        <dbReference type="ChEBI" id="CHEBI:57692"/>
    </cofactor>
</comment>
<dbReference type="Proteomes" id="UP001598673">
    <property type="component" value="Unassembled WGS sequence"/>
</dbReference>
<dbReference type="Gene3D" id="2.40.110.10">
    <property type="entry name" value="Butyryl-CoA Dehydrogenase, subunit A, domain 2"/>
    <property type="match status" value="1"/>
</dbReference>
<reference evidence="9 10" key="1">
    <citation type="submission" date="2024-09" db="EMBL/GenBank/DDBJ databases">
        <title>The Natural Products Discovery Center: Release of the First 8490 Sequenced Strains for Exploring Actinobacteria Biosynthetic Diversity.</title>
        <authorList>
            <person name="Kalkreuter E."/>
            <person name="Kautsar S.A."/>
            <person name="Yang D."/>
            <person name="Bader C.D."/>
            <person name="Teijaro C.N."/>
            <person name="Fluegel L."/>
            <person name="Davis C.M."/>
            <person name="Simpson J.R."/>
            <person name="Lauterbach L."/>
            <person name="Steele A.D."/>
            <person name="Gui C."/>
            <person name="Meng S."/>
            <person name="Li G."/>
            <person name="Viehrig K."/>
            <person name="Ye F."/>
            <person name="Su P."/>
            <person name="Kiefer A.F."/>
            <person name="Nichols A."/>
            <person name="Cepeda A.J."/>
            <person name="Yan W."/>
            <person name="Fan B."/>
            <person name="Jiang Y."/>
            <person name="Adhikari A."/>
            <person name="Zheng C.-J."/>
            <person name="Schuster L."/>
            <person name="Cowan T.M."/>
            <person name="Smanski M.J."/>
            <person name="Chevrette M.G."/>
            <person name="De Carvalho L.P.S."/>
            <person name="Shen B."/>
        </authorList>
    </citation>
    <scope>NUCLEOTIDE SEQUENCE [LARGE SCALE GENOMIC DNA]</scope>
    <source>
        <strain evidence="9 10">NPDC060353</strain>
    </source>
</reference>
<dbReference type="InterPro" id="IPR009075">
    <property type="entry name" value="AcylCo_DH/oxidase_C"/>
</dbReference>
<accession>A0ABW6G9T0</accession>
<keyword evidence="10" id="KW-1185">Reference proteome</keyword>
<keyword evidence="4 5" id="KW-0274">FAD</keyword>
<comment type="caution">
    <text evidence="9">The sequence shown here is derived from an EMBL/GenBank/DDBJ whole genome shotgun (WGS) entry which is preliminary data.</text>
</comment>
<sequence length="402" mass="43221">MINLEIPKKAKALVNQAHQAAAEVFRPNSRKYDRAEHAYPTELDMLASLLDGLNSSGEGGAGASGVRKDDNNEDKGNRNGGNLSTVLGAIEMCWGDVALLLSMPRQGLGNAAIASVANDEQLERFKGKWAAMAITEPSFGSDSAAVSATAELDGDEYIINGEKIFVTAGERADCVVVWATLDKSKGRAAIKSFVVEKGTPGFEVVRLEHKLGIRASDTAVLRFENCRVPKENLLGSPEVDTKTGFAGVMQTFDNTRPMVAAMAVGVARAALEETRRVLEDAGVDIDYDKPANAQSAAAATFLQLEADYEAAYLLTLESAWMADNRKPNSLQASMAKAKAGRSGVDITLRCVELAGAYGYTEESLLEKWSRDAKILDIFEGTQQIQQLIIARRLLGKSSAELK</sequence>
<organism evidence="9 10">
    <name type="scientific">Prauserella salsuginis</name>
    <dbReference type="NCBI Taxonomy" id="387889"/>
    <lineage>
        <taxon>Bacteria</taxon>
        <taxon>Bacillati</taxon>
        <taxon>Actinomycetota</taxon>
        <taxon>Actinomycetes</taxon>
        <taxon>Pseudonocardiales</taxon>
        <taxon>Pseudonocardiaceae</taxon>
        <taxon>Prauserella</taxon>
        <taxon>Prauserella salsuginis group</taxon>
    </lineage>
</organism>
<dbReference type="InterPro" id="IPR046373">
    <property type="entry name" value="Acyl-CoA_Oxase/DH_mid-dom_sf"/>
</dbReference>
<protein>
    <submittedName>
        <fullName evidence="9">Acyl-CoA dehydrogenase family protein</fullName>
        <ecNumber evidence="9">1.-.-.-</ecNumber>
    </submittedName>
</protein>
<feature type="compositionally biased region" description="Basic and acidic residues" evidence="6">
    <location>
        <begin position="66"/>
        <end position="77"/>
    </location>
</feature>
<feature type="region of interest" description="Disordered" evidence="6">
    <location>
        <begin position="58"/>
        <end position="81"/>
    </location>
</feature>
<dbReference type="RefSeq" id="WP_258935564.1">
    <property type="nucleotide sequence ID" value="NZ_JANBBF010000001.1"/>
</dbReference>
<dbReference type="InterPro" id="IPR037069">
    <property type="entry name" value="AcylCoA_DH/ox_N_sf"/>
</dbReference>
<evidence type="ECO:0000256" key="2">
    <source>
        <dbReference type="ARBA" id="ARBA00009347"/>
    </source>
</evidence>
<evidence type="ECO:0000313" key="10">
    <source>
        <dbReference type="Proteomes" id="UP001598673"/>
    </source>
</evidence>
<evidence type="ECO:0000256" key="1">
    <source>
        <dbReference type="ARBA" id="ARBA00001974"/>
    </source>
</evidence>
<evidence type="ECO:0000259" key="8">
    <source>
        <dbReference type="Pfam" id="PF02770"/>
    </source>
</evidence>
<feature type="domain" description="Acyl-CoA dehydrogenase/oxidase C-terminal" evidence="7">
    <location>
        <begin position="243"/>
        <end position="394"/>
    </location>
</feature>
<proteinExistence type="inferred from homology"/>
<dbReference type="SUPFAM" id="SSF47203">
    <property type="entry name" value="Acyl-CoA dehydrogenase C-terminal domain-like"/>
    <property type="match status" value="1"/>
</dbReference>
<comment type="similarity">
    <text evidence="2 5">Belongs to the acyl-CoA dehydrogenase family.</text>
</comment>
<dbReference type="Gene3D" id="1.20.140.10">
    <property type="entry name" value="Butyryl-CoA Dehydrogenase, subunit A, domain 3"/>
    <property type="match status" value="1"/>
</dbReference>
<evidence type="ECO:0000256" key="5">
    <source>
        <dbReference type="RuleBase" id="RU362125"/>
    </source>
</evidence>
<dbReference type="PANTHER" id="PTHR43884">
    <property type="entry name" value="ACYL-COA DEHYDROGENASE"/>
    <property type="match status" value="1"/>
</dbReference>
<feature type="domain" description="Acyl-CoA oxidase/dehydrogenase middle" evidence="8">
    <location>
        <begin position="131"/>
        <end position="226"/>
    </location>
</feature>